<organism evidence="2 3">
    <name type="scientific">Pseudonocardia kunmingensis</name>
    <dbReference type="NCBI Taxonomy" id="630975"/>
    <lineage>
        <taxon>Bacteria</taxon>
        <taxon>Bacillati</taxon>
        <taxon>Actinomycetota</taxon>
        <taxon>Actinomycetes</taxon>
        <taxon>Pseudonocardiales</taxon>
        <taxon>Pseudonocardiaceae</taxon>
        <taxon>Pseudonocardia</taxon>
    </lineage>
</organism>
<keyword evidence="3" id="KW-1185">Reference proteome</keyword>
<dbReference type="InterPro" id="IPR013217">
    <property type="entry name" value="Methyltransf_12"/>
</dbReference>
<dbReference type="Pfam" id="PF08242">
    <property type="entry name" value="Methyltransf_12"/>
    <property type="match status" value="1"/>
</dbReference>
<evidence type="ECO:0000259" key="1">
    <source>
        <dbReference type="Pfam" id="PF08242"/>
    </source>
</evidence>
<dbReference type="CDD" id="cd02440">
    <property type="entry name" value="AdoMet_MTases"/>
    <property type="match status" value="1"/>
</dbReference>
<proteinExistence type="predicted"/>
<gene>
    <name evidence="2" type="ORF">FB558_6356</name>
</gene>
<dbReference type="GO" id="GO:0032259">
    <property type="term" value="P:methylation"/>
    <property type="evidence" value="ECO:0007669"/>
    <property type="project" value="UniProtKB-KW"/>
</dbReference>
<dbReference type="EMBL" id="VFPA01000004">
    <property type="protein sequence ID" value="TQM06112.1"/>
    <property type="molecule type" value="Genomic_DNA"/>
</dbReference>
<dbReference type="Gene3D" id="3.40.50.150">
    <property type="entry name" value="Vaccinia Virus protein VP39"/>
    <property type="match status" value="1"/>
</dbReference>
<protein>
    <submittedName>
        <fullName evidence="2">Ubiquinone/menaquinone biosynthesis C-methylase UbiE</fullName>
    </submittedName>
</protein>
<dbReference type="RefSeq" id="WP_211366990.1">
    <property type="nucleotide sequence ID" value="NZ_VFPA01000004.1"/>
</dbReference>
<keyword evidence="2" id="KW-0830">Ubiquinone</keyword>
<dbReference type="GO" id="GO:0008168">
    <property type="term" value="F:methyltransferase activity"/>
    <property type="evidence" value="ECO:0007669"/>
    <property type="project" value="UniProtKB-KW"/>
</dbReference>
<reference evidence="2 3" key="1">
    <citation type="submission" date="2019-06" db="EMBL/GenBank/DDBJ databases">
        <title>Sequencing the genomes of 1000 actinobacteria strains.</title>
        <authorList>
            <person name="Klenk H.-P."/>
        </authorList>
    </citation>
    <scope>NUCLEOTIDE SEQUENCE [LARGE SCALE GENOMIC DNA]</scope>
    <source>
        <strain evidence="2 3">DSM 45301</strain>
    </source>
</reference>
<dbReference type="AlphaFoldDB" id="A0A543D9V7"/>
<dbReference type="Proteomes" id="UP000315677">
    <property type="component" value="Unassembled WGS sequence"/>
</dbReference>
<accession>A0A543D9V7</accession>
<keyword evidence="2" id="KW-0489">Methyltransferase</keyword>
<feature type="domain" description="Methyltransferase type 12" evidence="1">
    <location>
        <begin position="198"/>
        <end position="299"/>
    </location>
</feature>
<comment type="caution">
    <text evidence="2">The sequence shown here is derived from an EMBL/GenBank/DDBJ whole genome shotgun (WGS) entry which is preliminary data.</text>
</comment>
<name>A0A543D9V7_9PSEU</name>
<evidence type="ECO:0000313" key="2">
    <source>
        <dbReference type="EMBL" id="TQM06112.1"/>
    </source>
</evidence>
<evidence type="ECO:0000313" key="3">
    <source>
        <dbReference type="Proteomes" id="UP000315677"/>
    </source>
</evidence>
<dbReference type="SUPFAM" id="SSF53335">
    <property type="entry name" value="S-adenosyl-L-methionine-dependent methyltransferases"/>
    <property type="match status" value="1"/>
</dbReference>
<keyword evidence="2" id="KW-0808">Transferase</keyword>
<dbReference type="InterPro" id="IPR029063">
    <property type="entry name" value="SAM-dependent_MTases_sf"/>
</dbReference>
<sequence>MPADARADLDEVALSGLAAEAAADAVDPPPMEQTTAARRDLDRVALAAMASTLRAALVGSGPTAARRSAEEVADRLGAAPRHRWLVRRWLAALASEGLLDRNPAGAYARLRPVPDAPSLADACAGLGYPAELARFFAAANEQLPRLVRDEVLVQELLFPDGGFTTAETAYRRNLVNRYLNAAVRTVLQHTAARPLRVLELGAGVGGTTVDVVPALNGTDVDYLFTDVSTFFLTAARERFAGHPWMRFALLDMNAEPSRGGLADGTAYDVILAANVLHNAHHVGDVLRRLHGAVTDGGLLVFIESCREHHQLLTSMHFLMSPRPGQPAAGERDRRAGEDRIFLTAAEWRTELRAAGLRPLFTLPPPDHPLSVLEQQLFVARRDPPATGPR</sequence>